<comment type="caution">
    <text evidence="4">The sequence shown here is derived from an EMBL/GenBank/DDBJ whole genome shotgun (WGS) entry which is preliminary data.</text>
</comment>
<feature type="domain" description="CCHC-type" evidence="3">
    <location>
        <begin position="535"/>
        <end position="549"/>
    </location>
</feature>
<name>A0ABQ4ZZB6_9ASTR</name>
<feature type="region of interest" description="Disordered" evidence="2">
    <location>
        <begin position="540"/>
        <end position="591"/>
    </location>
</feature>
<dbReference type="EMBL" id="BQNB010011826">
    <property type="protein sequence ID" value="GJS95655.1"/>
    <property type="molecule type" value="Genomic_DNA"/>
</dbReference>
<keyword evidence="1" id="KW-0863">Zinc-finger</keyword>
<accession>A0ABQ4ZZB6</accession>
<evidence type="ECO:0000259" key="3">
    <source>
        <dbReference type="PROSITE" id="PS50158"/>
    </source>
</evidence>
<dbReference type="PANTHER" id="PTHR31973">
    <property type="entry name" value="POLYPROTEIN, PUTATIVE-RELATED"/>
    <property type="match status" value="1"/>
</dbReference>
<keyword evidence="1" id="KW-0479">Metal-binding</keyword>
<keyword evidence="5" id="KW-1185">Reference proteome</keyword>
<dbReference type="InterPro" id="IPR001878">
    <property type="entry name" value="Znf_CCHC"/>
</dbReference>
<feature type="region of interest" description="Disordered" evidence="2">
    <location>
        <begin position="169"/>
        <end position="214"/>
    </location>
</feature>
<organism evidence="4 5">
    <name type="scientific">Tanacetum coccineum</name>
    <dbReference type="NCBI Taxonomy" id="301880"/>
    <lineage>
        <taxon>Eukaryota</taxon>
        <taxon>Viridiplantae</taxon>
        <taxon>Streptophyta</taxon>
        <taxon>Embryophyta</taxon>
        <taxon>Tracheophyta</taxon>
        <taxon>Spermatophyta</taxon>
        <taxon>Magnoliopsida</taxon>
        <taxon>eudicotyledons</taxon>
        <taxon>Gunneridae</taxon>
        <taxon>Pentapetalae</taxon>
        <taxon>asterids</taxon>
        <taxon>campanulids</taxon>
        <taxon>Asterales</taxon>
        <taxon>Asteraceae</taxon>
        <taxon>Asteroideae</taxon>
        <taxon>Anthemideae</taxon>
        <taxon>Anthemidinae</taxon>
        <taxon>Tanacetum</taxon>
    </lineage>
</organism>
<dbReference type="Proteomes" id="UP001151760">
    <property type="component" value="Unassembled WGS sequence"/>
</dbReference>
<sequence>MVIVNWKLRPKENDPNLFSLKVNHGDGFSVIEVSGMLKELGYDNPKIKILYKKPTFDLDKGIEPLSKDIDVLDLLSYVHKFKLIELFIEHHVDTCVLDTFVIDLDHKDNSVSDGLKSGNASLGTHESEVLKSGNAGLGTHESEGIENDNAGLGIQESEGIENDNVEELDPLFSYPNTNHQIGQSSERITSPHRNVQGNDDNEESDDTKESEDNDFECDIEDRIDDVHVDMEMFKKTLTLDFDSDIDPDDDEAERKKALRKISKCHKPVDGHLYTENFYLKERNLDTTAKIDVERNYEPDSPTRKFRKIYVCLGALKSGFKAGQRDLLGLDGCFMSGPFPMQILTHGIIPALAETFLAAKYRNCYGDVLLLPLCPTLTKSWKEVKSANKEVYDWLKDIPPQHWARPHSDVLLNNMCEVLNKQLLDGREKAYHYLLRVHKRISYEKDCHSPAVGCDRDAMQACSGSYLEYDREWFKINPFNVPDLWPPSDSLIILTPPDYHTPIGKPPKKRNKSATELYDGRVKDGKLSRAGKIVTCLKCGQKGHNSRSCKGQRGDQSTGRPMPNQGDSQYTQIPSQGTVNPSTPTITVNPSA</sequence>
<protein>
    <submittedName>
        <fullName evidence="4">Transposase, MuDR</fullName>
    </submittedName>
</protein>
<evidence type="ECO:0000256" key="1">
    <source>
        <dbReference type="PROSITE-ProRule" id="PRU00047"/>
    </source>
</evidence>
<feature type="compositionally biased region" description="Polar residues" evidence="2">
    <location>
        <begin position="174"/>
        <end position="198"/>
    </location>
</feature>
<evidence type="ECO:0000313" key="4">
    <source>
        <dbReference type="EMBL" id="GJS95655.1"/>
    </source>
</evidence>
<keyword evidence="1" id="KW-0862">Zinc</keyword>
<reference evidence="4" key="2">
    <citation type="submission" date="2022-01" db="EMBL/GenBank/DDBJ databases">
        <authorList>
            <person name="Yamashiro T."/>
            <person name="Shiraishi A."/>
            <person name="Satake H."/>
            <person name="Nakayama K."/>
        </authorList>
    </citation>
    <scope>NUCLEOTIDE SEQUENCE</scope>
</reference>
<reference evidence="4" key="1">
    <citation type="journal article" date="2022" name="Int. J. Mol. Sci.">
        <title>Draft Genome of Tanacetum Coccineum: Genomic Comparison of Closely Related Tanacetum-Family Plants.</title>
        <authorList>
            <person name="Yamashiro T."/>
            <person name="Shiraishi A."/>
            <person name="Nakayama K."/>
            <person name="Satake H."/>
        </authorList>
    </citation>
    <scope>NUCLEOTIDE SEQUENCE</scope>
</reference>
<feature type="compositionally biased region" description="Polar residues" evidence="2">
    <location>
        <begin position="545"/>
        <end position="591"/>
    </location>
</feature>
<dbReference type="PANTHER" id="PTHR31973:SF190">
    <property type="entry name" value="MULE TRANSPOSASE DOMAIN-CONTAINING PROTEIN"/>
    <property type="match status" value="1"/>
</dbReference>
<dbReference type="PROSITE" id="PS50158">
    <property type="entry name" value="ZF_CCHC"/>
    <property type="match status" value="1"/>
</dbReference>
<proteinExistence type="predicted"/>
<evidence type="ECO:0000256" key="2">
    <source>
        <dbReference type="SAM" id="MobiDB-lite"/>
    </source>
</evidence>
<gene>
    <name evidence="4" type="ORF">Tco_0802623</name>
</gene>
<evidence type="ECO:0000313" key="5">
    <source>
        <dbReference type="Proteomes" id="UP001151760"/>
    </source>
</evidence>
<feature type="compositionally biased region" description="Acidic residues" evidence="2">
    <location>
        <begin position="199"/>
        <end position="214"/>
    </location>
</feature>
<dbReference type="InterPro" id="IPR036875">
    <property type="entry name" value="Znf_CCHC_sf"/>
</dbReference>
<dbReference type="SUPFAM" id="SSF57756">
    <property type="entry name" value="Retrovirus zinc finger-like domains"/>
    <property type="match status" value="1"/>
</dbReference>